<reference evidence="1 2" key="1">
    <citation type="journal article" date="2018" name="Front. Plant Sci.">
        <title>Red Clover (Trifolium pratense) and Zigzag Clover (T. medium) - A Picture of Genomic Similarities and Differences.</title>
        <authorList>
            <person name="Dluhosova J."/>
            <person name="Istvanek J."/>
            <person name="Nedelnik J."/>
            <person name="Repkova J."/>
        </authorList>
    </citation>
    <scope>NUCLEOTIDE SEQUENCE [LARGE SCALE GENOMIC DNA]</scope>
    <source>
        <strain evidence="2">cv. 10/8</strain>
        <tissue evidence="1">Leaf</tissue>
    </source>
</reference>
<dbReference type="EMBL" id="LXQA010331513">
    <property type="protein sequence ID" value="MCI44509.1"/>
    <property type="molecule type" value="Genomic_DNA"/>
</dbReference>
<sequence length="55" mass="6037">PHAQGQAQPQAQGHLMAQAVAVSEPHPTDPATPRLFQCFCFFPPYRCRSALSSRT</sequence>
<proteinExistence type="predicted"/>
<organism evidence="1 2">
    <name type="scientific">Trifolium medium</name>
    <dbReference type="NCBI Taxonomy" id="97028"/>
    <lineage>
        <taxon>Eukaryota</taxon>
        <taxon>Viridiplantae</taxon>
        <taxon>Streptophyta</taxon>
        <taxon>Embryophyta</taxon>
        <taxon>Tracheophyta</taxon>
        <taxon>Spermatophyta</taxon>
        <taxon>Magnoliopsida</taxon>
        <taxon>eudicotyledons</taxon>
        <taxon>Gunneridae</taxon>
        <taxon>Pentapetalae</taxon>
        <taxon>rosids</taxon>
        <taxon>fabids</taxon>
        <taxon>Fabales</taxon>
        <taxon>Fabaceae</taxon>
        <taxon>Papilionoideae</taxon>
        <taxon>50 kb inversion clade</taxon>
        <taxon>NPAAA clade</taxon>
        <taxon>Hologalegina</taxon>
        <taxon>IRL clade</taxon>
        <taxon>Trifolieae</taxon>
        <taxon>Trifolium</taxon>
    </lineage>
</organism>
<protein>
    <submittedName>
        <fullName evidence="1">Uncharacterized protein</fullName>
    </submittedName>
</protein>
<dbReference type="AlphaFoldDB" id="A0A392S746"/>
<dbReference type="Proteomes" id="UP000265520">
    <property type="component" value="Unassembled WGS sequence"/>
</dbReference>
<feature type="non-terminal residue" evidence="1">
    <location>
        <position position="1"/>
    </location>
</feature>
<evidence type="ECO:0000313" key="2">
    <source>
        <dbReference type="Proteomes" id="UP000265520"/>
    </source>
</evidence>
<comment type="caution">
    <text evidence="1">The sequence shown here is derived from an EMBL/GenBank/DDBJ whole genome shotgun (WGS) entry which is preliminary data.</text>
</comment>
<name>A0A392S746_9FABA</name>
<accession>A0A392S746</accession>
<evidence type="ECO:0000313" key="1">
    <source>
        <dbReference type="EMBL" id="MCI44509.1"/>
    </source>
</evidence>
<keyword evidence="2" id="KW-1185">Reference proteome</keyword>